<evidence type="ECO:0000256" key="1">
    <source>
        <dbReference type="SAM" id="SignalP"/>
    </source>
</evidence>
<feature type="chain" id="PRO_5039198358" evidence="1">
    <location>
        <begin position="20"/>
        <end position="1002"/>
    </location>
</feature>
<dbReference type="InterPro" id="IPR051781">
    <property type="entry name" value="Metallo-dep_Hydrolase"/>
</dbReference>
<keyword evidence="4" id="KW-1185">Reference proteome</keyword>
<dbReference type="SUPFAM" id="SSF51338">
    <property type="entry name" value="Composite domain of metallo-dependent hydrolases"/>
    <property type="match status" value="2"/>
</dbReference>
<sequence>MKKSLLALAMFWFTSIISSQEYFPGNSGVNNQNDNYTAFTNAKIYVTPTRVIENGTLLIKNDKVIATGQSVNIPQNSLVVDLKGKYIYPSFIDIYSDFGIKEPQRNRQRNSPQYDAGRSGYYWNDHIMPENNAVEKFEYDKKKAKELIEAGFGTVNTHYQNGIIRGTGVLVTLNKEAGNSARIIDQNAAQHLSFKKSVTSNQKYPTSLMGAIALIKQFYYDSKWYEKGNADTKDLSIEAWLKNKSLPQIFEADDKLNDLRAAKIAKEFNIDYIIKGGGNEFERINEIAATNLKFIIPVAFPEAYDVTDPYAASKLSLADMKMWNQAPSNLKSLTDNGVTFALTLDGLKKTSDFKSNLLKAIQYGFDKTKALEALTTIPASLLNKSNIIGSLKEGSYANFLITSGDLFDKETTLYENWIQGSKHVVKDMNIIDIAGNYELTVGSQKYELGIQGEADKPKSEIKLDTVKIDSKITYKNNWLNIFYKPRSKEKEFVRLTALVNSGENISGKGILDNGNEISWKAIKKTREKDKETTTEEKKEEMPEIFPVTYPNKAYGTISLPQQQNVLFKNATVWTSEKEGVLNNTDVLVKNGKIAGIGKNLPKADNIVIDATGKHLTAGIIDEHSHIATAAVNEAGHNSSAEVTIEDVIDSEDSDIYRNLSGGVTTIQILHGSANPIGGRSAIIKLKWGEDPEDLLFKGAPKFIKFALGENVKQSNWGDDERVRFPQTRMGVEQVYVDYFQRAKEYDAKWKTYNKLSSREKAKNTAPRYDIEMEVLAEIINSERFITCHSYVQSEINMLMKVAEKFGFNVNTFTHILEGYKVADKMKEHGVGGSTFSDWWAYKYEVNDAIPYNAAIMHNVGVTVAINSDDAEMSRRLNQEAAKTIKYGGVSEEEAWKFVTINPAKLLHIDHKTGSIKEGKDADLVLWSDHPLSIYAIAEKTMIEGAFYYDYEQMKKTETQIQNEKNRLINMMIESKNKGMGTQEPKKKDKKHFHCNSLDYQKL</sequence>
<dbReference type="Gene3D" id="2.30.40.10">
    <property type="entry name" value="Urease, subunit C, domain 1"/>
    <property type="match status" value="1"/>
</dbReference>
<dbReference type="RefSeq" id="WP_255844194.1">
    <property type="nucleotide sequence ID" value="NZ_CP094358.1"/>
</dbReference>
<feature type="domain" description="Amidohydrolase-related" evidence="2">
    <location>
        <begin position="616"/>
        <end position="938"/>
    </location>
</feature>
<dbReference type="InterPro" id="IPR011059">
    <property type="entry name" value="Metal-dep_hydrolase_composite"/>
</dbReference>
<dbReference type="PANTHER" id="PTHR43135:SF3">
    <property type="entry name" value="ALPHA-D-RIBOSE 1-METHYLPHOSPHONATE 5-TRIPHOSPHATE DIPHOSPHATASE"/>
    <property type="match status" value="1"/>
</dbReference>
<dbReference type="EMBL" id="CP094358">
    <property type="protein sequence ID" value="UOB18172.1"/>
    <property type="molecule type" value="Genomic_DNA"/>
</dbReference>
<evidence type="ECO:0000313" key="3">
    <source>
        <dbReference type="EMBL" id="UOB18172.1"/>
    </source>
</evidence>
<name>A0A9E6ZZT0_9FLAO</name>
<dbReference type="Gene3D" id="3.20.20.140">
    <property type="entry name" value="Metal-dependent hydrolases"/>
    <property type="match status" value="2"/>
</dbReference>
<proteinExistence type="predicted"/>
<dbReference type="PANTHER" id="PTHR43135">
    <property type="entry name" value="ALPHA-D-RIBOSE 1-METHYLPHOSPHONATE 5-TRIPHOSPHATE DIPHOSPHATASE"/>
    <property type="match status" value="1"/>
</dbReference>
<evidence type="ECO:0000259" key="2">
    <source>
        <dbReference type="Pfam" id="PF01979"/>
    </source>
</evidence>
<dbReference type="Proteomes" id="UP000831290">
    <property type="component" value="Chromosome"/>
</dbReference>
<keyword evidence="1" id="KW-0732">Signal</keyword>
<accession>A0A9E6ZZT0</accession>
<dbReference type="KEGG" id="fbm:MQE35_02465"/>
<dbReference type="InterPro" id="IPR032466">
    <property type="entry name" value="Metal_Hydrolase"/>
</dbReference>
<dbReference type="SUPFAM" id="SSF51556">
    <property type="entry name" value="Metallo-dependent hydrolases"/>
    <property type="match status" value="1"/>
</dbReference>
<protein>
    <submittedName>
        <fullName evidence="3">Amidohydrolase family protein</fullName>
    </submittedName>
</protein>
<gene>
    <name evidence="3" type="ORF">MQE35_02465</name>
</gene>
<dbReference type="GO" id="GO:0016810">
    <property type="term" value="F:hydrolase activity, acting on carbon-nitrogen (but not peptide) bonds"/>
    <property type="evidence" value="ECO:0007669"/>
    <property type="project" value="InterPro"/>
</dbReference>
<dbReference type="Pfam" id="PF01979">
    <property type="entry name" value="Amidohydro_1"/>
    <property type="match status" value="1"/>
</dbReference>
<reference evidence="3" key="1">
    <citation type="submission" date="2022-03" db="EMBL/GenBank/DDBJ databases">
        <title>Description of Abyssus ytuae gen. nov., sp. nov., a novel member of the family Flavobacteriaceae isolated from the sediment of Mariana Trench.</title>
        <authorList>
            <person name="Zhang J."/>
            <person name="Xu X."/>
        </authorList>
    </citation>
    <scope>NUCLEOTIDE SEQUENCE</scope>
    <source>
        <strain evidence="3">MT3330</strain>
    </source>
</reference>
<evidence type="ECO:0000313" key="4">
    <source>
        <dbReference type="Proteomes" id="UP000831290"/>
    </source>
</evidence>
<dbReference type="CDD" id="cd01309">
    <property type="entry name" value="Met_dep_hydrolase_C"/>
    <property type="match status" value="1"/>
</dbReference>
<feature type="signal peptide" evidence="1">
    <location>
        <begin position="1"/>
        <end position="19"/>
    </location>
</feature>
<organism evidence="3 4">
    <name type="scientific">Abyssalbus ytuae</name>
    <dbReference type="NCBI Taxonomy" id="2926907"/>
    <lineage>
        <taxon>Bacteria</taxon>
        <taxon>Pseudomonadati</taxon>
        <taxon>Bacteroidota</taxon>
        <taxon>Flavobacteriia</taxon>
        <taxon>Flavobacteriales</taxon>
        <taxon>Flavobacteriaceae</taxon>
        <taxon>Abyssalbus</taxon>
    </lineage>
</organism>
<dbReference type="InterPro" id="IPR006680">
    <property type="entry name" value="Amidohydro-rel"/>
</dbReference>
<dbReference type="AlphaFoldDB" id="A0A9E6ZZT0"/>